<reference evidence="2" key="1">
    <citation type="journal article" date="2022" name="bioRxiv">
        <title>Sequencing and chromosome-scale assembly of the giantPleurodeles waltlgenome.</title>
        <authorList>
            <person name="Brown T."/>
            <person name="Elewa A."/>
            <person name="Iarovenko S."/>
            <person name="Subramanian E."/>
            <person name="Araus A.J."/>
            <person name="Petzold A."/>
            <person name="Susuki M."/>
            <person name="Suzuki K.-i.T."/>
            <person name="Hayashi T."/>
            <person name="Toyoda A."/>
            <person name="Oliveira C."/>
            <person name="Osipova E."/>
            <person name="Leigh N.D."/>
            <person name="Simon A."/>
            <person name="Yun M.H."/>
        </authorList>
    </citation>
    <scope>NUCLEOTIDE SEQUENCE</scope>
    <source>
        <strain evidence="2">20211129_DDA</strain>
        <tissue evidence="2">Liver</tissue>
    </source>
</reference>
<evidence type="ECO:0000313" key="3">
    <source>
        <dbReference type="Proteomes" id="UP001066276"/>
    </source>
</evidence>
<keyword evidence="3" id="KW-1185">Reference proteome</keyword>
<feature type="region of interest" description="Disordered" evidence="1">
    <location>
        <begin position="1"/>
        <end position="93"/>
    </location>
</feature>
<comment type="caution">
    <text evidence="2">The sequence shown here is derived from an EMBL/GenBank/DDBJ whole genome shotgun (WGS) entry which is preliminary data.</text>
</comment>
<proteinExistence type="predicted"/>
<gene>
    <name evidence="2" type="ORF">NDU88_001323</name>
</gene>
<accession>A0AAV7WM01</accession>
<name>A0AAV7WM01_PLEWA</name>
<evidence type="ECO:0000313" key="2">
    <source>
        <dbReference type="EMBL" id="KAJ1213691.1"/>
    </source>
</evidence>
<dbReference type="Proteomes" id="UP001066276">
    <property type="component" value="Chromosome 1_1"/>
</dbReference>
<sequence>MEEGQCIGLGPCSRLSATAPADSSDWRCLRVLEEGVSRSHGDMGAEPDARSPDFRVPDEVKSDDGHRRRTEESSDATDASRRSKEPEGAVPAL</sequence>
<dbReference type="AlphaFoldDB" id="A0AAV7WM01"/>
<protein>
    <submittedName>
        <fullName evidence="2">Uncharacterized protein</fullName>
    </submittedName>
</protein>
<organism evidence="2 3">
    <name type="scientific">Pleurodeles waltl</name>
    <name type="common">Iberian ribbed newt</name>
    <dbReference type="NCBI Taxonomy" id="8319"/>
    <lineage>
        <taxon>Eukaryota</taxon>
        <taxon>Metazoa</taxon>
        <taxon>Chordata</taxon>
        <taxon>Craniata</taxon>
        <taxon>Vertebrata</taxon>
        <taxon>Euteleostomi</taxon>
        <taxon>Amphibia</taxon>
        <taxon>Batrachia</taxon>
        <taxon>Caudata</taxon>
        <taxon>Salamandroidea</taxon>
        <taxon>Salamandridae</taxon>
        <taxon>Pleurodelinae</taxon>
        <taxon>Pleurodeles</taxon>
    </lineage>
</organism>
<feature type="compositionally biased region" description="Basic and acidic residues" evidence="1">
    <location>
        <begin position="24"/>
        <end position="87"/>
    </location>
</feature>
<evidence type="ECO:0000256" key="1">
    <source>
        <dbReference type="SAM" id="MobiDB-lite"/>
    </source>
</evidence>
<dbReference type="EMBL" id="JANPWB010000001">
    <property type="protein sequence ID" value="KAJ1213691.1"/>
    <property type="molecule type" value="Genomic_DNA"/>
</dbReference>